<sequence>MKRKSVFLLYLFCFGVFSMGFFSCAQEEVVSSAEQEVIYAVNASRVVESNLDDYLQFGGDVSAKSSIDIIPDTSGKLARLLVEVGDVVKKDQVVAEIDPSRPGMTYSFSPVKAPVSGTVTSLPVPVGTTVAPSLSLGKVSSISDLEITISVAERYISRVALNQKAYVNFDAYPGEVFMAKVTKVSPVLDTLTRTMNVTLEFESTDKRIKAGMYANVKLITEEKQDVSVIPVTALVSRNGEDFVYTVKENESGENYVEKRLVQPGIKVDGIMEIKGGLSLGEIVVTKGQTLLNEGDLVNVVSLQDGE</sequence>
<evidence type="ECO:0000259" key="5">
    <source>
        <dbReference type="Pfam" id="PF25989"/>
    </source>
</evidence>
<dbReference type="PANTHER" id="PTHR30469">
    <property type="entry name" value="MULTIDRUG RESISTANCE PROTEIN MDTA"/>
    <property type="match status" value="1"/>
</dbReference>
<dbReference type="NCBIfam" id="TIGR01730">
    <property type="entry name" value="RND_mfp"/>
    <property type="match status" value="1"/>
</dbReference>
<evidence type="ECO:0000256" key="1">
    <source>
        <dbReference type="ARBA" id="ARBA00009477"/>
    </source>
</evidence>
<name>A0A9D9HQU4_9SPIR</name>
<evidence type="ECO:0000256" key="2">
    <source>
        <dbReference type="SAM" id="SignalP"/>
    </source>
</evidence>
<feature type="domain" description="Multidrug resistance protein MdtA-like barrel-sandwich hybrid" evidence="3">
    <location>
        <begin position="67"/>
        <end position="131"/>
    </location>
</feature>
<proteinExistence type="inferred from homology"/>
<dbReference type="InterPro" id="IPR058637">
    <property type="entry name" value="YknX-like_C"/>
</dbReference>
<dbReference type="EMBL" id="JADIMM010000091">
    <property type="protein sequence ID" value="MBO8458158.1"/>
    <property type="molecule type" value="Genomic_DNA"/>
</dbReference>
<dbReference type="Pfam" id="PF25989">
    <property type="entry name" value="YknX_C"/>
    <property type="match status" value="1"/>
</dbReference>
<dbReference type="GO" id="GO:0015562">
    <property type="term" value="F:efflux transmembrane transporter activity"/>
    <property type="evidence" value="ECO:0007669"/>
    <property type="project" value="TreeGrafter"/>
</dbReference>
<evidence type="ECO:0000313" key="7">
    <source>
        <dbReference type="Proteomes" id="UP000823638"/>
    </source>
</evidence>
<accession>A0A9D9HQU4</accession>
<feature type="domain" description="YknX-like C-terminal permuted SH3-like" evidence="5">
    <location>
        <begin position="227"/>
        <end position="299"/>
    </location>
</feature>
<dbReference type="InterPro" id="IPR058625">
    <property type="entry name" value="MdtA-like_BSH"/>
</dbReference>
<dbReference type="FunFam" id="2.40.30.170:FF:000010">
    <property type="entry name" value="Efflux RND transporter periplasmic adaptor subunit"/>
    <property type="match status" value="1"/>
</dbReference>
<dbReference type="SUPFAM" id="SSF111369">
    <property type="entry name" value="HlyD-like secretion proteins"/>
    <property type="match status" value="1"/>
</dbReference>
<gene>
    <name evidence="6" type="ORF">IAA81_08025</name>
</gene>
<evidence type="ECO:0000259" key="3">
    <source>
        <dbReference type="Pfam" id="PF25917"/>
    </source>
</evidence>
<dbReference type="PROSITE" id="PS51257">
    <property type="entry name" value="PROKAR_LIPOPROTEIN"/>
    <property type="match status" value="1"/>
</dbReference>
<organism evidence="6 7">
    <name type="scientific">Candidatus Gallitreponema excrementavium</name>
    <dbReference type="NCBI Taxonomy" id="2840840"/>
    <lineage>
        <taxon>Bacteria</taxon>
        <taxon>Pseudomonadati</taxon>
        <taxon>Spirochaetota</taxon>
        <taxon>Spirochaetia</taxon>
        <taxon>Spirochaetales</taxon>
        <taxon>Candidatus Gallitreponema</taxon>
    </lineage>
</organism>
<comment type="similarity">
    <text evidence="1">Belongs to the membrane fusion protein (MFP) (TC 8.A.1) family.</text>
</comment>
<dbReference type="InterPro" id="IPR058792">
    <property type="entry name" value="Beta-barrel_RND_2"/>
</dbReference>
<feature type="domain" description="CusB-like beta-barrel" evidence="4">
    <location>
        <begin position="147"/>
        <end position="221"/>
    </location>
</feature>
<protein>
    <submittedName>
        <fullName evidence="6">Efflux RND transporter periplasmic adaptor subunit</fullName>
    </submittedName>
</protein>
<keyword evidence="2" id="KW-0732">Signal</keyword>
<comment type="caution">
    <text evidence="6">The sequence shown here is derived from an EMBL/GenBank/DDBJ whole genome shotgun (WGS) entry which is preliminary data.</text>
</comment>
<feature type="signal peptide" evidence="2">
    <location>
        <begin position="1"/>
        <end position="25"/>
    </location>
</feature>
<dbReference type="InterPro" id="IPR006143">
    <property type="entry name" value="RND_pump_MFP"/>
</dbReference>
<dbReference type="Gene3D" id="2.40.50.100">
    <property type="match status" value="1"/>
</dbReference>
<dbReference type="GO" id="GO:1990281">
    <property type="term" value="C:efflux pump complex"/>
    <property type="evidence" value="ECO:0007669"/>
    <property type="project" value="TreeGrafter"/>
</dbReference>
<reference evidence="6" key="2">
    <citation type="journal article" date="2021" name="PeerJ">
        <title>Extensive microbial diversity within the chicken gut microbiome revealed by metagenomics and culture.</title>
        <authorList>
            <person name="Gilroy R."/>
            <person name="Ravi A."/>
            <person name="Getino M."/>
            <person name="Pursley I."/>
            <person name="Horton D.L."/>
            <person name="Alikhan N.F."/>
            <person name="Baker D."/>
            <person name="Gharbi K."/>
            <person name="Hall N."/>
            <person name="Watson M."/>
            <person name="Adriaenssens E.M."/>
            <person name="Foster-Nyarko E."/>
            <person name="Jarju S."/>
            <person name="Secka A."/>
            <person name="Antonio M."/>
            <person name="Oren A."/>
            <person name="Chaudhuri R.R."/>
            <person name="La Ragione R."/>
            <person name="Hildebrand F."/>
            <person name="Pallen M.J."/>
        </authorList>
    </citation>
    <scope>NUCLEOTIDE SEQUENCE</scope>
    <source>
        <strain evidence="6">10532</strain>
    </source>
</reference>
<feature type="chain" id="PRO_5039513185" evidence="2">
    <location>
        <begin position="26"/>
        <end position="306"/>
    </location>
</feature>
<evidence type="ECO:0000313" key="6">
    <source>
        <dbReference type="EMBL" id="MBO8458158.1"/>
    </source>
</evidence>
<dbReference type="Pfam" id="PF25917">
    <property type="entry name" value="BSH_RND"/>
    <property type="match status" value="1"/>
</dbReference>
<dbReference type="AlphaFoldDB" id="A0A9D9HQU4"/>
<dbReference type="Gene3D" id="2.40.420.20">
    <property type="match status" value="1"/>
</dbReference>
<dbReference type="Gene3D" id="2.40.30.170">
    <property type="match status" value="1"/>
</dbReference>
<reference evidence="6" key="1">
    <citation type="submission" date="2020-10" db="EMBL/GenBank/DDBJ databases">
        <authorList>
            <person name="Gilroy R."/>
        </authorList>
    </citation>
    <scope>NUCLEOTIDE SEQUENCE</scope>
    <source>
        <strain evidence="6">10532</strain>
    </source>
</reference>
<dbReference type="Proteomes" id="UP000823638">
    <property type="component" value="Unassembled WGS sequence"/>
</dbReference>
<evidence type="ECO:0000259" key="4">
    <source>
        <dbReference type="Pfam" id="PF25954"/>
    </source>
</evidence>
<dbReference type="Pfam" id="PF25954">
    <property type="entry name" value="Beta-barrel_RND_2"/>
    <property type="match status" value="1"/>
</dbReference>